<gene>
    <name evidence="2" type="ORF">KU392_14110</name>
</gene>
<feature type="domain" description="Ribbon-helix-helix protein RHH" evidence="1">
    <location>
        <begin position="4"/>
        <end position="57"/>
    </location>
</feature>
<dbReference type="RefSeq" id="WP_217735598.1">
    <property type="nucleotide sequence ID" value="NZ_JAHSPR010000017.1"/>
</dbReference>
<dbReference type="Pfam" id="PF19839">
    <property type="entry name" value="RHH_9"/>
    <property type="match status" value="1"/>
</dbReference>
<name>A0ABS6NRW5_9BURK</name>
<organism evidence="2 3">
    <name type="scientific">Advenella alkanexedens</name>
    <dbReference type="NCBI Taxonomy" id="1481665"/>
    <lineage>
        <taxon>Bacteria</taxon>
        <taxon>Pseudomonadati</taxon>
        <taxon>Pseudomonadota</taxon>
        <taxon>Betaproteobacteria</taxon>
        <taxon>Burkholderiales</taxon>
        <taxon>Alcaligenaceae</taxon>
    </lineage>
</organism>
<reference evidence="2 3" key="1">
    <citation type="submission" date="2021-06" db="EMBL/GenBank/DDBJ databases">
        <authorList>
            <person name="Lu T."/>
            <person name="Wang Q."/>
            <person name="Han X."/>
        </authorList>
    </citation>
    <scope>NUCLEOTIDE SEQUENCE [LARGE SCALE GENOMIC DNA]</scope>
    <source>
        <strain evidence="2 3">LAM0050</strain>
    </source>
</reference>
<comment type="caution">
    <text evidence="2">The sequence shown here is derived from an EMBL/GenBank/DDBJ whole genome shotgun (WGS) entry which is preliminary data.</text>
</comment>
<proteinExistence type="predicted"/>
<accession>A0ABS6NRW5</accession>
<protein>
    <submittedName>
        <fullName evidence="2">Antitoxin of toxin-antitoxin stability system</fullName>
    </submittedName>
</protein>
<dbReference type="Proteomes" id="UP000722165">
    <property type="component" value="Unassembled WGS sequence"/>
</dbReference>
<dbReference type="InterPro" id="IPR045559">
    <property type="entry name" value="RHH_9"/>
</dbReference>
<keyword evidence="3" id="KW-1185">Reference proteome</keyword>
<dbReference type="EMBL" id="JAHSPR010000017">
    <property type="protein sequence ID" value="MBV4398377.1"/>
    <property type="molecule type" value="Genomic_DNA"/>
</dbReference>
<sequence>MSKQAVFTMKLEPELRENFMAEAAGEDRPASQVMRELMRGYIEQRRQAREYDDYLREKVEAGRASMRAGLGRSNDEVEATFAAKRAAAQA</sequence>
<evidence type="ECO:0000313" key="3">
    <source>
        <dbReference type="Proteomes" id="UP000722165"/>
    </source>
</evidence>
<evidence type="ECO:0000313" key="2">
    <source>
        <dbReference type="EMBL" id="MBV4398377.1"/>
    </source>
</evidence>
<evidence type="ECO:0000259" key="1">
    <source>
        <dbReference type="Pfam" id="PF19839"/>
    </source>
</evidence>